<evidence type="ECO:0000256" key="1">
    <source>
        <dbReference type="SAM" id="MobiDB-lite"/>
    </source>
</evidence>
<dbReference type="EMBL" id="UYRR01001917">
    <property type="protein sequence ID" value="VDK19077.1"/>
    <property type="molecule type" value="Genomic_DNA"/>
</dbReference>
<evidence type="ECO:0000313" key="4">
    <source>
        <dbReference type="WBParaSite" id="ASIM_0000181501-mRNA-1"/>
    </source>
</evidence>
<evidence type="ECO:0000313" key="3">
    <source>
        <dbReference type="Proteomes" id="UP000267096"/>
    </source>
</evidence>
<accession>A0A0M3J2Q4</accession>
<keyword evidence="3" id="KW-1185">Reference proteome</keyword>
<reference evidence="4" key="1">
    <citation type="submission" date="2017-02" db="UniProtKB">
        <authorList>
            <consortium name="WormBaseParasite"/>
        </authorList>
    </citation>
    <scope>IDENTIFICATION</scope>
</reference>
<feature type="compositionally biased region" description="Low complexity" evidence="1">
    <location>
        <begin position="51"/>
        <end position="79"/>
    </location>
</feature>
<name>A0A0M3J2Q4_ANISI</name>
<dbReference type="AlphaFoldDB" id="A0A0M3J2Q4"/>
<organism evidence="4">
    <name type="scientific">Anisakis simplex</name>
    <name type="common">Herring worm</name>
    <dbReference type="NCBI Taxonomy" id="6269"/>
    <lineage>
        <taxon>Eukaryota</taxon>
        <taxon>Metazoa</taxon>
        <taxon>Ecdysozoa</taxon>
        <taxon>Nematoda</taxon>
        <taxon>Chromadorea</taxon>
        <taxon>Rhabditida</taxon>
        <taxon>Spirurina</taxon>
        <taxon>Ascaridomorpha</taxon>
        <taxon>Ascaridoidea</taxon>
        <taxon>Anisakidae</taxon>
        <taxon>Anisakis</taxon>
        <taxon>Anisakis simplex complex</taxon>
    </lineage>
</organism>
<sequence length="155" mass="17190">MTVVSREIPESTPVTPVQESSTIAALSTTLSNEFSETSATNLLSHSEGQPSDSQSYDSESQYLRTSESASSNPPSAASSVLPKKSSYPIVPSMMPPRTHHHPHHISKHYRPRIQPTNRTRSHLKHRHPLKASSPRAPYQKLATPAQHIRTFPRIP</sequence>
<gene>
    <name evidence="2" type="ORF">ASIM_LOCUS1687</name>
</gene>
<evidence type="ECO:0000313" key="2">
    <source>
        <dbReference type="EMBL" id="VDK19077.1"/>
    </source>
</evidence>
<feature type="region of interest" description="Disordered" evidence="1">
    <location>
        <begin position="1"/>
        <end position="112"/>
    </location>
</feature>
<protein>
    <submittedName>
        <fullName evidence="4">Ovule protein</fullName>
    </submittedName>
</protein>
<reference evidence="2 3" key="2">
    <citation type="submission" date="2018-11" db="EMBL/GenBank/DDBJ databases">
        <authorList>
            <consortium name="Pathogen Informatics"/>
        </authorList>
    </citation>
    <scope>NUCLEOTIDE SEQUENCE [LARGE SCALE GENOMIC DNA]</scope>
</reference>
<feature type="compositionally biased region" description="Basic residues" evidence="1">
    <location>
        <begin position="97"/>
        <end position="111"/>
    </location>
</feature>
<dbReference type="WBParaSite" id="ASIM_0000181501-mRNA-1">
    <property type="protein sequence ID" value="ASIM_0000181501-mRNA-1"/>
    <property type="gene ID" value="ASIM_0000181501"/>
</dbReference>
<feature type="compositionally biased region" description="Polar residues" evidence="1">
    <location>
        <begin position="32"/>
        <end position="50"/>
    </location>
</feature>
<dbReference type="Proteomes" id="UP000267096">
    <property type="component" value="Unassembled WGS sequence"/>
</dbReference>
<proteinExistence type="predicted"/>
<feature type="compositionally biased region" description="Low complexity" evidence="1">
    <location>
        <begin position="20"/>
        <end position="31"/>
    </location>
</feature>